<organism evidence="2 3">
    <name type="scientific">Microbulbifer marinus</name>
    <dbReference type="NCBI Taxonomy" id="658218"/>
    <lineage>
        <taxon>Bacteria</taxon>
        <taxon>Pseudomonadati</taxon>
        <taxon>Pseudomonadota</taxon>
        <taxon>Gammaproteobacteria</taxon>
        <taxon>Cellvibrionales</taxon>
        <taxon>Microbulbiferaceae</taxon>
        <taxon>Microbulbifer</taxon>
    </lineage>
</organism>
<proteinExistence type="predicted"/>
<dbReference type="RefSeq" id="WP_091384378.1">
    <property type="nucleotide sequence ID" value="NZ_FNQO01000001.1"/>
</dbReference>
<dbReference type="OrthoDB" id="547265at2"/>
<evidence type="ECO:0000313" key="3">
    <source>
        <dbReference type="Proteomes" id="UP000198658"/>
    </source>
</evidence>
<name>A0A1H3VVB4_9GAMM</name>
<dbReference type="Gene3D" id="3.40.50.12080">
    <property type="match status" value="2"/>
</dbReference>
<dbReference type="STRING" id="658218.SAMN05216562_0308"/>
<dbReference type="EMBL" id="FNQO01000001">
    <property type="protein sequence ID" value="SDZ78773.1"/>
    <property type="molecule type" value="Genomic_DNA"/>
</dbReference>
<reference evidence="3" key="1">
    <citation type="submission" date="2016-10" db="EMBL/GenBank/DDBJ databases">
        <authorList>
            <person name="Varghese N."/>
            <person name="Submissions S."/>
        </authorList>
    </citation>
    <scope>NUCLEOTIDE SEQUENCE [LARGE SCALE GENOMIC DNA]</scope>
    <source>
        <strain evidence="3">CGMCC 1.10657</strain>
    </source>
</reference>
<feature type="domain" description="Polysaccharide biosynthesis enzyme WcbI" evidence="1">
    <location>
        <begin position="4"/>
        <end position="216"/>
    </location>
</feature>
<dbReference type="Pfam" id="PF18588">
    <property type="entry name" value="WcbI"/>
    <property type="match status" value="1"/>
</dbReference>
<dbReference type="Gene3D" id="3.40.50.300">
    <property type="entry name" value="P-loop containing nucleotide triphosphate hydrolases"/>
    <property type="match status" value="1"/>
</dbReference>
<evidence type="ECO:0000259" key="1">
    <source>
        <dbReference type="Pfam" id="PF18588"/>
    </source>
</evidence>
<protein>
    <recommendedName>
        <fullName evidence="1">Polysaccharide biosynthesis enzyme WcbI domain-containing protein</fullName>
    </recommendedName>
</protein>
<sequence length="637" mass="74849">MQKVLILANCQGPALAKILEKVVDRQGNRLFEVLNLKPVYELTHEQQPLLEELCGQCDILLYQPHIKHRFTPEWRTSDFWVSTTSATHAISFPSLYFAGYNPELTYLRNKKNQHLNAGFVDYHDKRVVKLFLEGRSDNEIKHSFHRLQPVREDVEAVLNDTLAELRRREQEQELDIAVADFVERNFTKERLFYTYNHPANAVLYEVVRQLLRKLGCGDVPVPKVEQELLRYDYFPIAPAVRKYLDLQFSDDGEYYRIQGEDLRRDQVVDRYLDIYRNNRDWVNEAATFTDERWLNRKKLILHIGQSKTGTTSFQSFCFKHRKKLLAEGTLYPEAGLLFTHHRHLALHYKGEKRDDALVKKLKQEIAASDCERVLLSCESFEDLNRDQAEEFLGDFSDMDVSIVCTLRNRLDWIQSMYAEYVKKAWFSGSFSQFIGYRKVHPQFDRILNWKVGLSRRENQIIRHVHKLLSDRASLSFWLDLLPREKLIFASAEAAKFWELLSHECGISKPVVEESEEKRLNPSPSVQAVEFARMHFRRQGIHDLHYPIAMHFSLRLDKDFAPNNSPASFFRSNEQIRAFLSRYIADDIWLQQNFGFSRSDVTHLHEKTLSVTGHLSREFKMRANDIADTYQSVLSKFS</sequence>
<gene>
    <name evidence="2" type="ORF">SAMN05216562_0308</name>
</gene>
<evidence type="ECO:0000313" key="2">
    <source>
        <dbReference type="EMBL" id="SDZ78773.1"/>
    </source>
</evidence>
<dbReference type="AlphaFoldDB" id="A0A1H3VVB4"/>
<keyword evidence="3" id="KW-1185">Reference proteome</keyword>
<dbReference type="SUPFAM" id="SSF52540">
    <property type="entry name" value="P-loop containing nucleoside triphosphate hydrolases"/>
    <property type="match status" value="1"/>
</dbReference>
<dbReference type="InterPro" id="IPR041307">
    <property type="entry name" value="WcbI"/>
</dbReference>
<dbReference type="InterPro" id="IPR027417">
    <property type="entry name" value="P-loop_NTPase"/>
</dbReference>
<accession>A0A1H3VVB4</accession>
<dbReference type="Proteomes" id="UP000198658">
    <property type="component" value="Unassembled WGS sequence"/>
</dbReference>